<comment type="cofactor">
    <cofactor evidence="1 8">
        <name>FAD</name>
        <dbReference type="ChEBI" id="CHEBI:57692"/>
    </cofactor>
</comment>
<dbReference type="OrthoDB" id="269227at2759"/>
<keyword evidence="11" id="KW-1185">Reference proteome</keyword>
<accession>R7SIF0</accession>
<dbReference type="PROSITE" id="PS00624">
    <property type="entry name" value="GMC_OXRED_2"/>
    <property type="match status" value="1"/>
</dbReference>
<feature type="active site" description="Proton donor" evidence="7">
    <location>
        <position position="553"/>
    </location>
</feature>
<evidence type="ECO:0000256" key="6">
    <source>
        <dbReference type="ARBA" id="ARBA00023002"/>
    </source>
</evidence>
<dbReference type="Pfam" id="PF05199">
    <property type="entry name" value="GMC_oxred_C"/>
    <property type="match status" value="1"/>
</dbReference>
<dbReference type="PANTHER" id="PTHR11552:SF201">
    <property type="entry name" value="GLUCOSE-METHANOL-CHOLINE OXIDOREDUCTASE N-TERMINAL DOMAIN-CONTAINING PROTEIN"/>
    <property type="match status" value="1"/>
</dbReference>
<evidence type="ECO:0000256" key="2">
    <source>
        <dbReference type="ARBA" id="ARBA00010790"/>
    </source>
</evidence>
<dbReference type="InterPro" id="IPR027424">
    <property type="entry name" value="Glucose_Oxidase_domain_2"/>
</dbReference>
<feature type="domain" description="Glucose-methanol-choline oxidoreductase N-terminal" evidence="9">
    <location>
        <begin position="307"/>
        <end position="321"/>
    </location>
</feature>
<evidence type="ECO:0000313" key="11">
    <source>
        <dbReference type="Proteomes" id="UP000053630"/>
    </source>
</evidence>
<dbReference type="EMBL" id="JH718918">
    <property type="protein sequence ID" value="EJC97364.1"/>
    <property type="molecule type" value="Genomic_DNA"/>
</dbReference>
<gene>
    <name evidence="10" type="ORF">FOMMEDRAFT_163767</name>
</gene>
<name>R7SIF0_FOMME</name>
<dbReference type="Proteomes" id="UP000053630">
    <property type="component" value="Unassembled WGS sequence"/>
</dbReference>
<keyword evidence="5 8" id="KW-0274">FAD</keyword>
<keyword evidence="3" id="KW-0285">Flavoprotein</keyword>
<feature type="active site" description="Proton acceptor" evidence="7">
    <location>
        <position position="596"/>
    </location>
</feature>
<evidence type="ECO:0000256" key="1">
    <source>
        <dbReference type="ARBA" id="ARBA00001974"/>
    </source>
</evidence>
<evidence type="ECO:0000256" key="3">
    <source>
        <dbReference type="ARBA" id="ARBA00022630"/>
    </source>
</evidence>
<dbReference type="Gene3D" id="3.30.560.10">
    <property type="entry name" value="Glucose Oxidase, domain 3"/>
    <property type="match status" value="1"/>
</dbReference>
<reference evidence="11" key="1">
    <citation type="journal article" date="2012" name="Science">
        <title>The Paleozoic origin of enzymatic lignin decomposition reconstructed from 31 fungal genomes.</title>
        <authorList>
            <person name="Floudas D."/>
            <person name="Binder M."/>
            <person name="Riley R."/>
            <person name="Barry K."/>
            <person name="Blanchette R.A."/>
            <person name="Henrissat B."/>
            <person name="Martinez A.T."/>
            <person name="Otillar R."/>
            <person name="Spatafora J.W."/>
            <person name="Yadav J.S."/>
            <person name="Aerts A."/>
            <person name="Benoit I."/>
            <person name="Boyd A."/>
            <person name="Carlson A."/>
            <person name="Copeland A."/>
            <person name="Coutinho P.M."/>
            <person name="de Vries R.P."/>
            <person name="Ferreira P."/>
            <person name="Findley K."/>
            <person name="Foster B."/>
            <person name="Gaskell J."/>
            <person name="Glotzer D."/>
            <person name="Gorecki P."/>
            <person name="Heitman J."/>
            <person name="Hesse C."/>
            <person name="Hori C."/>
            <person name="Igarashi K."/>
            <person name="Jurgens J.A."/>
            <person name="Kallen N."/>
            <person name="Kersten P."/>
            <person name="Kohler A."/>
            <person name="Kuees U."/>
            <person name="Kumar T.K.A."/>
            <person name="Kuo A."/>
            <person name="LaButti K."/>
            <person name="Larrondo L.F."/>
            <person name="Lindquist E."/>
            <person name="Ling A."/>
            <person name="Lombard V."/>
            <person name="Lucas S."/>
            <person name="Lundell T."/>
            <person name="Martin R."/>
            <person name="McLaughlin D.J."/>
            <person name="Morgenstern I."/>
            <person name="Morin E."/>
            <person name="Murat C."/>
            <person name="Nagy L.G."/>
            <person name="Nolan M."/>
            <person name="Ohm R.A."/>
            <person name="Patyshakuliyeva A."/>
            <person name="Rokas A."/>
            <person name="Ruiz-Duenas F.J."/>
            <person name="Sabat G."/>
            <person name="Salamov A."/>
            <person name="Samejima M."/>
            <person name="Schmutz J."/>
            <person name="Slot J.C."/>
            <person name="St John F."/>
            <person name="Stenlid J."/>
            <person name="Sun H."/>
            <person name="Sun S."/>
            <person name="Syed K."/>
            <person name="Tsang A."/>
            <person name="Wiebenga A."/>
            <person name="Young D."/>
            <person name="Pisabarro A."/>
            <person name="Eastwood D.C."/>
            <person name="Martin F."/>
            <person name="Cullen D."/>
            <person name="Grigoriev I.V."/>
            <person name="Hibbett D.S."/>
        </authorList>
    </citation>
    <scope>NUCLEOTIDE SEQUENCE [LARGE SCALE GENOMIC DNA]</scope>
    <source>
        <strain evidence="11">MF3/22</strain>
    </source>
</reference>
<dbReference type="AlphaFoldDB" id="R7SIF0"/>
<dbReference type="eggNOG" id="KOG1238">
    <property type="taxonomic scope" value="Eukaryota"/>
</dbReference>
<dbReference type="PANTHER" id="PTHR11552">
    <property type="entry name" value="GLUCOSE-METHANOL-CHOLINE GMC OXIDOREDUCTASE"/>
    <property type="match status" value="1"/>
</dbReference>
<dbReference type="GO" id="GO:0050660">
    <property type="term" value="F:flavin adenine dinucleotide binding"/>
    <property type="evidence" value="ECO:0007669"/>
    <property type="project" value="InterPro"/>
</dbReference>
<evidence type="ECO:0000259" key="9">
    <source>
        <dbReference type="PROSITE" id="PS00624"/>
    </source>
</evidence>
<keyword evidence="6" id="KW-0560">Oxidoreductase</keyword>
<dbReference type="SUPFAM" id="SSF51905">
    <property type="entry name" value="FAD/NAD(P)-binding domain"/>
    <property type="match status" value="1"/>
</dbReference>
<dbReference type="GeneID" id="18676057"/>
<dbReference type="InterPro" id="IPR012132">
    <property type="entry name" value="GMC_OxRdtase"/>
</dbReference>
<sequence>MSWIIGLHYVVYKRAFGVTTDASSANGQTFDYIIVGGGLAGLTVAGRLSEDSAKTVLVIEAGNDDRTNKSVYDVTQYGTAFGSSLTWTWETDLGRDILGSVSDSFDLIGGSSSINGAVWTRGMKEQYDAFAQLLGEEDASLNWNFDSLFEYMKKSESFTPPDDAQRAKGANSVNKFHGFVGPVHAAFPQAMFGGPQQPAFVDAVRNLSGIKLCPDVNGGNINCVSYTPNSINPNDYDHRSSSATAYLSPVENERTNWITLINHQVTNVILSGSVPNVTATGVHFKKSDNTGDVFTVTARLEVILSAGTIGTPQLLQISGIGDPSVLSPLGVEVRVNLSTVGKNLMERTKSNLGQSTQPTFDEDGLGPSDCIAYPSLKELFSENAGSNGSVTGNEIADHIMSSYESWAESQAEYGLNADALKTIFGIQAGLIVNTSAPVAELLFFTDGDTGLGISMWQLVPFSRGRVTINGTSIFSKPVITVNWFSVDVDLIIQTAATRLSRKVLNYTSFDTITSGEIVPGLGVVPNDGNGGADDAWVAWIQAPAPNGFSAVWHEIGTAAMMRRDLGGVVDGKLRVYDTKNLRVVDASVLPLHVSAHLSSTLYGVAEKAADIIKSGV</sequence>
<dbReference type="GO" id="GO:0016614">
    <property type="term" value="F:oxidoreductase activity, acting on CH-OH group of donors"/>
    <property type="evidence" value="ECO:0007669"/>
    <property type="project" value="InterPro"/>
</dbReference>
<organism evidence="10 11">
    <name type="scientific">Fomitiporia mediterranea (strain MF3/22)</name>
    <name type="common">Grapevine white-rot fungus</name>
    <dbReference type="NCBI Taxonomy" id="694068"/>
    <lineage>
        <taxon>Eukaryota</taxon>
        <taxon>Fungi</taxon>
        <taxon>Dikarya</taxon>
        <taxon>Basidiomycota</taxon>
        <taxon>Agaricomycotina</taxon>
        <taxon>Agaricomycetes</taxon>
        <taxon>Hymenochaetales</taxon>
        <taxon>Hymenochaetaceae</taxon>
        <taxon>Fomitiporia</taxon>
    </lineage>
</organism>
<protein>
    <submittedName>
        <fullName evidence="10">Glucose oxidase</fullName>
    </submittedName>
</protein>
<feature type="binding site" evidence="8">
    <location>
        <begin position="115"/>
        <end position="118"/>
    </location>
    <ligand>
        <name>FAD</name>
        <dbReference type="ChEBI" id="CHEBI:57692"/>
    </ligand>
</feature>
<evidence type="ECO:0000256" key="8">
    <source>
        <dbReference type="PIRSR" id="PIRSR000137-2"/>
    </source>
</evidence>
<dbReference type="PIRSF" id="PIRSF000137">
    <property type="entry name" value="Alcohol_oxidase"/>
    <property type="match status" value="1"/>
</dbReference>
<dbReference type="KEGG" id="fme:FOMMEDRAFT_163767"/>
<evidence type="ECO:0000256" key="7">
    <source>
        <dbReference type="PIRSR" id="PIRSR000137-1"/>
    </source>
</evidence>
<dbReference type="Pfam" id="PF00732">
    <property type="entry name" value="GMC_oxred_N"/>
    <property type="match status" value="1"/>
</dbReference>
<evidence type="ECO:0000256" key="4">
    <source>
        <dbReference type="ARBA" id="ARBA00022729"/>
    </source>
</evidence>
<comment type="similarity">
    <text evidence="2">Belongs to the GMC oxidoreductase family.</text>
</comment>
<feature type="binding site" evidence="8">
    <location>
        <position position="265"/>
    </location>
    <ligand>
        <name>FAD</name>
        <dbReference type="ChEBI" id="CHEBI:57692"/>
    </ligand>
</feature>
<dbReference type="InterPro" id="IPR000172">
    <property type="entry name" value="GMC_OxRdtase_N"/>
</dbReference>
<dbReference type="Gene3D" id="4.10.450.10">
    <property type="entry name" value="Glucose Oxidase, domain 2"/>
    <property type="match status" value="1"/>
</dbReference>
<dbReference type="SUPFAM" id="SSF54373">
    <property type="entry name" value="FAD-linked reductases, C-terminal domain"/>
    <property type="match status" value="1"/>
</dbReference>
<dbReference type="InterPro" id="IPR007867">
    <property type="entry name" value="GMC_OxRtase_C"/>
</dbReference>
<evidence type="ECO:0000256" key="5">
    <source>
        <dbReference type="ARBA" id="ARBA00022827"/>
    </source>
</evidence>
<proteinExistence type="inferred from homology"/>
<keyword evidence="4" id="KW-0732">Signal</keyword>
<dbReference type="RefSeq" id="XP_007272373.1">
    <property type="nucleotide sequence ID" value="XM_007272311.1"/>
</dbReference>
<feature type="binding site" evidence="8">
    <location>
        <begin position="552"/>
        <end position="553"/>
    </location>
    <ligand>
        <name>FAD</name>
        <dbReference type="ChEBI" id="CHEBI:57692"/>
    </ligand>
</feature>
<dbReference type="OMA" id="AFIATCK"/>
<dbReference type="Gene3D" id="3.50.50.60">
    <property type="entry name" value="FAD/NAD(P)-binding domain"/>
    <property type="match status" value="1"/>
</dbReference>
<evidence type="ECO:0000313" key="10">
    <source>
        <dbReference type="EMBL" id="EJC97364.1"/>
    </source>
</evidence>
<dbReference type="InterPro" id="IPR036188">
    <property type="entry name" value="FAD/NAD-bd_sf"/>
</dbReference>